<evidence type="ECO:0000313" key="2">
    <source>
        <dbReference type="Proteomes" id="UP000191500"/>
    </source>
</evidence>
<keyword evidence="2" id="KW-1185">Reference proteome</keyword>
<comment type="caution">
    <text evidence="1">The sequence shown here is derived from an EMBL/GenBank/DDBJ whole genome shotgun (WGS) entry which is preliminary data.</text>
</comment>
<organism evidence="1 2">
    <name type="scientific">Penicillium coprophilum</name>
    <dbReference type="NCBI Taxonomy" id="36646"/>
    <lineage>
        <taxon>Eukaryota</taxon>
        <taxon>Fungi</taxon>
        <taxon>Dikarya</taxon>
        <taxon>Ascomycota</taxon>
        <taxon>Pezizomycotina</taxon>
        <taxon>Eurotiomycetes</taxon>
        <taxon>Eurotiomycetidae</taxon>
        <taxon>Eurotiales</taxon>
        <taxon>Aspergillaceae</taxon>
        <taxon>Penicillium</taxon>
    </lineage>
</organism>
<proteinExistence type="predicted"/>
<dbReference type="Proteomes" id="UP000191500">
    <property type="component" value="Unassembled WGS sequence"/>
</dbReference>
<dbReference type="AlphaFoldDB" id="A0A1V6V0C9"/>
<protein>
    <recommendedName>
        <fullName evidence="3">F-box domain-containing protein</fullName>
    </recommendedName>
</protein>
<name>A0A1V6V0C9_9EURO</name>
<reference evidence="2" key="1">
    <citation type="journal article" date="2017" name="Nat. Microbiol.">
        <title>Global analysis of biosynthetic gene clusters reveals vast potential of secondary metabolite production in Penicillium species.</title>
        <authorList>
            <person name="Nielsen J.C."/>
            <person name="Grijseels S."/>
            <person name="Prigent S."/>
            <person name="Ji B."/>
            <person name="Dainat J."/>
            <person name="Nielsen K.F."/>
            <person name="Frisvad J.C."/>
            <person name="Workman M."/>
            <person name="Nielsen J."/>
        </authorList>
    </citation>
    <scope>NUCLEOTIDE SEQUENCE [LARGE SCALE GENOMIC DNA]</scope>
    <source>
        <strain evidence="2">IBT 31321</strain>
    </source>
</reference>
<sequence length="469" mass="53494">MDTNHIAANRAFILELPDELLDAIICATEPVAQIRIHGFEHSFKVYETGIVLSLVCKRFYRITVPYLYADLMVSTSDNAWGEKKLHRTFRENPSLWPLCQNLMIGYDTSNIGNLYVATDCITWLAAAKTLTFWELEGKKGWDLLRLATEQRSRCNSLSFCSTESYNINLLSVVDILGDFKSGFLPHLKTLSLCGVSTYGDQMCQEALSQNTGMASFTKLQLRSFLLSPKSLEGLVRWSRRLEEFELRYTFGDDFCASGVYEDWTLATLQPILSIHRKSLRSITLYAVGWPGSDGFDLREFENLEELSLSSEISGHQRYEQRGNLEPPDGLLAPRLRAFHWDLTLIDQQCREVLCHFAQPEEDWLRLLAYKAIERGCPLQKISIKYTPEDWGRVGNVYPWDRMDAIGADLRSHGIGVSYNAPSVSREQFLKTAEYQPRENLYEIQQSPELAGETERIGHIMGTEIILPTA</sequence>
<dbReference type="EMBL" id="MDDG01000002">
    <property type="protein sequence ID" value="OQE44130.1"/>
    <property type="molecule type" value="Genomic_DNA"/>
</dbReference>
<accession>A0A1V6V0C9</accession>
<evidence type="ECO:0008006" key="3">
    <source>
        <dbReference type="Google" id="ProtNLM"/>
    </source>
</evidence>
<gene>
    <name evidence="1" type="ORF">PENCOP_c002G01836</name>
</gene>
<evidence type="ECO:0000313" key="1">
    <source>
        <dbReference type="EMBL" id="OQE44130.1"/>
    </source>
</evidence>